<feature type="transmembrane region" description="Helical" evidence="9">
    <location>
        <begin position="6"/>
        <end position="27"/>
    </location>
</feature>
<evidence type="ECO:0000256" key="5">
    <source>
        <dbReference type="ARBA" id="ARBA00022692"/>
    </source>
</evidence>
<dbReference type="GO" id="GO:0005886">
    <property type="term" value="C:plasma membrane"/>
    <property type="evidence" value="ECO:0007669"/>
    <property type="project" value="UniProtKB-SubCell"/>
</dbReference>
<feature type="transmembrane region" description="Helical" evidence="9">
    <location>
        <begin position="259"/>
        <end position="276"/>
    </location>
</feature>
<keyword evidence="7 9" id="KW-0472">Membrane</keyword>
<keyword evidence="4" id="KW-1003">Cell membrane</keyword>
<feature type="domain" description="Na+/H+ antiporter NhaC-like C-terminal" evidence="10">
    <location>
        <begin position="162"/>
        <end position="467"/>
    </location>
</feature>
<organism evidence="11 12">
    <name type="scientific">Segatella bryantii</name>
    <name type="common">Prevotella bryantii</name>
    <dbReference type="NCBI Taxonomy" id="77095"/>
    <lineage>
        <taxon>Bacteria</taxon>
        <taxon>Pseudomonadati</taxon>
        <taxon>Bacteroidota</taxon>
        <taxon>Bacteroidia</taxon>
        <taxon>Bacteroidales</taxon>
        <taxon>Prevotellaceae</taxon>
        <taxon>Segatella</taxon>
    </lineage>
</organism>
<dbReference type="Pfam" id="PF03553">
    <property type="entry name" value="Na_H_antiporter"/>
    <property type="match status" value="1"/>
</dbReference>
<feature type="transmembrane region" description="Helical" evidence="9">
    <location>
        <begin position="446"/>
        <end position="468"/>
    </location>
</feature>
<dbReference type="InterPro" id="IPR052180">
    <property type="entry name" value="NhaC_Na-H+_Antiporter"/>
</dbReference>
<dbReference type="Proteomes" id="UP000887043">
    <property type="component" value="Unassembled WGS sequence"/>
</dbReference>
<dbReference type="PANTHER" id="PTHR33451">
    <property type="entry name" value="MALATE-2H(+)/NA(+)-LACTATE ANTIPORTER"/>
    <property type="match status" value="1"/>
</dbReference>
<dbReference type="RefSeq" id="WP_006281824.1">
    <property type="nucleotide sequence ID" value="NZ_BPTR01000001.1"/>
</dbReference>
<dbReference type="InterPro" id="IPR018461">
    <property type="entry name" value="Na/H_Antiport_NhaC-like_C"/>
</dbReference>
<feature type="transmembrane region" description="Helical" evidence="9">
    <location>
        <begin position="332"/>
        <end position="359"/>
    </location>
</feature>
<keyword evidence="3" id="KW-0050">Antiport</keyword>
<evidence type="ECO:0000256" key="1">
    <source>
        <dbReference type="ARBA" id="ARBA00004651"/>
    </source>
</evidence>
<feature type="transmembrane region" description="Helical" evidence="9">
    <location>
        <begin position="77"/>
        <end position="104"/>
    </location>
</feature>
<evidence type="ECO:0000256" key="9">
    <source>
        <dbReference type="SAM" id="Phobius"/>
    </source>
</evidence>
<feature type="transmembrane region" description="Helical" evidence="9">
    <location>
        <begin position="191"/>
        <end position="216"/>
    </location>
</feature>
<evidence type="ECO:0000313" key="12">
    <source>
        <dbReference type="Proteomes" id="UP000887043"/>
    </source>
</evidence>
<evidence type="ECO:0000256" key="4">
    <source>
        <dbReference type="ARBA" id="ARBA00022475"/>
    </source>
</evidence>
<protein>
    <submittedName>
        <fullName evidence="11">Sodium:proton antiporter</fullName>
    </submittedName>
</protein>
<keyword evidence="6 9" id="KW-1133">Transmembrane helix</keyword>
<name>A0AA37HVV1_SEGBR</name>
<dbReference type="EMBL" id="BPTR01000001">
    <property type="protein sequence ID" value="GJG26582.1"/>
    <property type="molecule type" value="Genomic_DNA"/>
</dbReference>
<keyword evidence="5 9" id="KW-0812">Transmembrane</keyword>
<dbReference type="GO" id="GO:0015297">
    <property type="term" value="F:antiporter activity"/>
    <property type="evidence" value="ECO:0007669"/>
    <property type="project" value="UniProtKB-KW"/>
</dbReference>
<evidence type="ECO:0000259" key="10">
    <source>
        <dbReference type="Pfam" id="PF03553"/>
    </source>
</evidence>
<proteinExistence type="inferred from homology"/>
<comment type="subcellular location">
    <subcellularLocation>
        <location evidence="1">Cell membrane</location>
        <topology evidence="1">Multi-pass membrane protein</topology>
    </subcellularLocation>
</comment>
<accession>A0AA37HVV1</accession>
<evidence type="ECO:0000256" key="3">
    <source>
        <dbReference type="ARBA" id="ARBA00022449"/>
    </source>
</evidence>
<comment type="caution">
    <text evidence="11">The sequence shown here is derived from an EMBL/GenBank/DDBJ whole genome shotgun (WGS) entry which is preliminary data.</text>
</comment>
<dbReference type="AlphaFoldDB" id="A0AA37HVV1"/>
<feature type="transmembrane region" description="Helical" evidence="9">
    <location>
        <begin position="111"/>
        <end position="144"/>
    </location>
</feature>
<dbReference type="PANTHER" id="PTHR33451:SF3">
    <property type="entry name" value="MALATE-2H(+)_NA(+)-LACTATE ANTIPORTER"/>
    <property type="match status" value="1"/>
</dbReference>
<gene>
    <name evidence="11" type="ORF">PRRU23_02820</name>
</gene>
<reference evidence="11" key="1">
    <citation type="submission" date="2021-08" db="EMBL/GenBank/DDBJ databases">
        <title>Prevotella lacticifex sp. nov., isolated from rumen of cow.</title>
        <authorList>
            <person name="Shinkai T."/>
            <person name="Ikeyama N."/>
            <person name="Kumagai M."/>
            <person name="Ohmori H."/>
            <person name="Sakamoto M."/>
            <person name="Ohkuma M."/>
            <person name="Mitsumori M."/>
        </authorList>
    </citation>
    <scope>NUCLEOTIDE SEQUENCE</scope>
    <source>
        <strain evidence="11">DSM 11371</strain>
    </source>
</reference>
<comment type="similarity">
    <text evidence="8">Belongs to the NhaC Na(+)/H(+) (TC 2.A.35) antiporter family.</text>
</comment>
<evidence type="ECO:0000256" key="7">
    <source>
        <dbReference type="ARBA" id="ARBA00023136"/>
    </source>
</evidence>
<evidence type="ECO:0000256" key="6">
    <source>
        <dbReference type="ARBA" id="ARBA00022989"/>
    </source>
</evidence>
<evidence type="ECO:0000313" key="11">
    <source>
        <dbReference type="EMBL" id="GJG26582.1"/>
    </source>
</evidence>
<feature type="transmembrane region" description="Helical" evidence="9">
    <location>
        <begin position="237"/>
        <end position="253"/>
    </location>
</feature>
<evidence type="ECO:0000256" key="2">
    <source>
        <dbReference type="ARBA" id="ARBA00022448"/>
    </source>
</evidence>
<sequence>MTKQRIILSLTPVIFLIALLAIVIQIYGTEALDGGSQMALILATGVCALIAVFYFKVPWKNIEKEINTSVGSIGTTIVILLLIGILSGTWTVSGVVPTFIYYGMQIINPHIFLISSCIISGIVSVMTGSSWTTVATIGIALMGIGKAEGFNEGWIAGAILSGAYFGDKMSPLSDTTVVASSMVGTPLFEHIRYMVITTVPSICIAMMVYLIAGFFIEPEKAISISVYTSALESKFNLSAWLFIVPVVTAYMIYKRMPAIIVLFASSLLAAIFAILFQPHILAEIVGSNDTSVETLFKGVMLSGFGSTSVDTGNAPVNDLLATRGMKGMLSTIWLILCAICFGGALKASGILMNIVSLIIPLTKTRFGLVSSTVLSGLFFNTTVSDQYLSIMLDSSMFKEIYKREGYESRLLSRSIEDSCTVTSVLIPWNTCGMTQATVLNVSTLIYLPYCIFNILCPIMSITIAAIGYKIKHHELLN</sequence>
<feature type="transmembrane region" description="Helical" evidence="9">
    <location>
        <begin position="39"/>
        <end position="57"/>
    </location>
</feature>
<evidence type="ECO:0000256" key="8">
    <source>
        <dbReference type="ARBA" id="ARBA00038435"/>
    </source>
</evidence>
<keyword evidence="2" id="KW-0813">Transport</keyword>